<dbReference type="PROSITE" id="PS50966">
    <property type="entry name" value="ZF_SWIM"/>
    <property type="match status" value="1"/>
</dbReference>
<dbReference type="Pfam" id="PF04434">
    <property type="entry name" value="SWIM"/>
    <property type="match status" value="1"/>
</dbReference>
<dbReference type="InterPro" id="IPR007527">
    <property type="entry name" value="Znf_SWIM"/>
</dbReference>
<organism evidence="1">
    <name type="scientific">Nocardia globerula</name>
    <dbReference type="NCBI Taxonomy" id="1818"/>
    <lineage>
        <taxon>Bacteria</taxon>
        <taxon>Bacillati</taxon>
        <taxon>Actinomycetota</taxon>
        <taxon>Actinomycetes</taxon>
        <taxon>Mycobacteriales</taxon>
        <taxon>Nocardiaceae</taxon>
        <taxon>Nocardia</taxon>
    </lineage>
</organism>
<dbReference type="PANTHER" id="PTHR38133:SF1">
    <property type="entry name" value="SLR1429 PROTEIN"/>
    <property type="match status" value="1"/>
</dbReference>
<evidence type="ECO:0000313" key="1">
    <source>
        <dbReference type="EMBL" id="TYQ08353.1"/>
    </source>
</evidence>
<gene>
    <name evidence="1" type="ORF">FNL38_101724</name>
</gene>
<name>A0A652YXD7_NOCGL</name>
<proteinExistence type="predicted"/>
<reference evidence="1" key="1">
    <citation type="submission" date="2019-07" db="EMBL/GenBank/DDBJ databases">
        <title>Genomic Encyclopedia of Type Strains, Phase IV (KMG-IV): sequencing the most valuable type-strain genomes for metagenomic binning, comparative biology and taxonomic classification.</title>
        <authorList>
            <person name="Goeker M."/>
        </authorList>
    </citation>
    <scope>NUCLEOTIDE SEQUENCE</scope>
    <source>
        <strain evidence="1">DSM 44596</strain>
    </source>
</reference>
<dbReference type="EMBL" id="VNIQ01000001">
    <property type="protein sequence ID" value="TYQ08353.1"/>
    <property type="molecule type" value="Genomic_DNA"/>
</dbReference>
<protein>
    <submittedName>
        <fullName evidence="1">Uncharacterized protein</fullName>
    </submittedName>
</protein>
<sequence length="190" mass="20330">MATEFGVTAWGRVWLRTVEQTSTSGRNPALPTARTLARNGGVTFTDISAGTVSAQVTAKGKTSTVVVTVPLWDKTQSDTAARMIRALGTTNRSVSAGELPDSVVADLQARDITVAVNLSECTATCDCSSRRTPCVHHLAAIYALAGRIDEEPALAVTLRTKQAKRRNSAAKKPQGEWIPLREIDVGSFYN</sequence>
<dbReference type="AlphaFoldDB" id="A0A652YXD7"/>
<dbReference type="GO" id="GO:0008270">
    <property type="term" value="F:zinc ion binding"/>
    <property type="evidence" value="ECO:0007669"/>
    <property type="project" value="InterPro"/>
</dbReference>
<dbReference type="PANTHER" id="PTHR38133">
    <property type="entry name" value="SLR1429 PROTEIN"/>
    <property type="match status" value="1"/>
</dbReference>
<accession>A0A652YXD7</accession>
<comment type="caution">
    <text evidence="1">The sequence shown here is derived from an EMBL/GenBank/DDBJ whole genome shotgun (WGS) entry which is preliminary data.</text>
</comment>